<organism evidence="2 3">
    <name type="scientific">Prorocentrum cordatum</name>
    <dbReference type="NCBI Taxonomy" id="2364126"/>
    <lineage>
        <taxon>Eukaryota</taxon>
        <taxon>Sar</taxon>
        <taxon>Alveolata</taxon>
        <taxon>Dinophyceae</taxon>
        <taxon>Prorocentrales</taxon>
        <taxon>Prorocentraceae</taxon>
        <taxon>Prorocentrum</taxon>
    </lineage>
</organism>
<feature type="compositionally biased region" description="Pro residues" evidence="1">
    <location>
        <begin position="30"/>
        <end position="40"/>
    </location>
</feature>
<evidence type="ECO:0000313" key="2">
    <source>
        <dbReference type="EMBL" id="CAK0818781.1"/>
    </source>
</evidence>
<gene>
    <name evidence="2" type="ORF">PCOR1329_LOCUS20936</name>
</gene>
<dbReference type="Proteomes" id="UP001189429">
    <property type="component" value="Unassembled WGS sequence"/>
</dbReference>
<protein>
    <submittedName>
        <fullName evidence="2">Uncharacterized protein</fullName>
    </submittedName>
</protein>
<accession>A0ABN9RKY9</accession>
<evidence type="ECO:0000256" key="1">
    <source>
        <dbReference type="SAM" id="MobiDB-lite"/>
    </source>
</evidence>
<proteinExistence type="predicted"/>
<feature type="non-terminal residue" evidence="2">
    <location>
        <position position="1"/>
    </location>
</feature>
<feature type="region of interest" description="Disordered" evidence="1">
    <location>
        <begin position="1"/>
        <end position="54"/>
    </location>
</feature>
<keyword evidence="3" id="KW-1185">Reference proteome</keyword>
<reference evidence="2" key="1">
    <citation type="submission" date="2023-10" db="EMBL/GenBank/DDBJ databases">
        <authorList>
            <person name="Chen Y."/>
            <person name="Shah S."/>
            <person name="Dougan E. K."/>
            <person name="Thang M."/>
            <person name="Chan C."/>
        </authorList>
    </citation>
    <scope>NUCLEOTIDE SEQUENCE [LARGE SCALE GENOMIC DNA]</scope>
</reference>
<name>A0ABN9RKY9_9DINO</name>
<comment type="caution">
    <text evidence="2">The sequence shown here is derived from an EMBL/GenBank/DDBJ whole genome shotgun (WGS) entry which is preliminary data.</text>
</comment>
<evidence type="ECO:0000313" key="3">
    <source>
        <dbReference type="Proteomes" id="UP001189429"/>
    </source>
</evidence>
<feature type="compositionally biased region" description="Low complexity" evidence="1">
    <location>
        <begin position="44"/>
        <end position="54"/>
    </location>
</feature>
<dbReference type="EMBL" id="CAUYUJ010006824">
    <property type="protein sequence ID" value="CAK0818781.1"/>
    <property type="molecule type" value="Genomic_DNA"/>
</dbReference>
<feature type="non-terminal residue" evidence="2">
    <location>
        <position position="145"/>
    </location>
</feature>
<feature type="region of interest" description="Disordered" evidence="1">
    <location>
        <begin position="120"/>
        <end position="145"/>
    </location>
</feature>
<sequence>GDFRWCRDRRKAPSPPSLLPIRSSTSGQRGPPPKPRPPARPQTSRGRSGRSWWRPRATRCPRCLSSRSRCSRSSCRMAAWTRCPWRTSWRCSAARSLVPPRTPTPLGTSWWCCSTSPTRRVGRARRGVPPLAAQSCRRLGDRTGD</sequence>